<dbReference type="GO" id="GO:0006080">
    <property type="term" value="P:substituted mannan metabolic process"/>
    <property type="evidence" value="ECO:0007669"/>
    <property type="project" value="UniProtKB-UniRule"/>
</dbReference>
<dbReference type="GO" id="GO:0005576">
    <property type="term" value="C:extracellular region"/>
    <property type="evidence" value="ECO:0007669"/>
    <property type="project" value="UniProtKB-SubCell"/>
</dbReference>
<dbReference type="InterPro" id="IPR022790">
    <property type="entry name" value="GH26_dom"/>
</dbReference>
<evidence type="ECO:0000256" key="5">
    <source>
        <dbReference type="PIRSR" id="PIRSR018168-1"/>
    </source>
</evidence>
<dbReference type="Gene3D" id="3.20.20.80">
    <property type="entry name" value="Glycosidases"/>
    <property type="match status" value="1"/>
</dbReference>
<dbReference type="EMBL" id="JASJOS010000021">
    <property type="protein sequence ID" value="MDJ1485558.1"/>
    <property type="molecule type" value="Genomic_DNA"/>
</dbReference>
<evidence type="ECO:0000256" key="4">
    <source>
        <dbReference type="PIRNR" id="PIRNR018168"/>
    </source>
</evidence>
<reference evidence="10" key="1">
    <citation type="submission" date="2023-05" db="EMBL/GenBank/DDBJ databases">
        <authorList>
            <person name="Zhang X."/>
        </authorList>
    </citation>
    <scope>NUCLEOTIDE SEQUENCE</scope>
    <source>
        <strain evidence="10">YF14B1</strain>
    </source>
</reference>
<comment type="subcellular location">
    <subcellularLocation>
        <location evidence="4">Secreted</location>
    </subcellularLocation>
</comment>
<keyword evidence="3 4" id="KW-0326">Glycosidase</keyword>
<dbReference type="Pfam" id="PF02156">
    <property type="entry name" value="Glyco_hydro_26"/>
    <property type="match status" value="1"/>
</dbReference>
<evidence type="ECO:0000313" key="11">
    <source>
        <dbReference type="Proteomes" id="UP001241110"/>
    </source>
</evidence>
<feature type="active site" description="Proton donor" evidence="5 8">
    <location>
        <position position="183"/>
    </location>
</feature>
<feature type="signal peptide" evidence="4">
    <location>
        <begin position="1"/>
        <end position="20"/>
    </location>
</feature>
<comment type="caution">
    <text evidence="10">The sequence shown here is derived from an EMBL/GenBank/DDBJ whole genome shotgun (WGS) entry which is preliminary data.</text>
</comment>
<dbReference type="InterPro" id="IPR000805">
    <property type="entry name" value="Glyco_hydro_26"/>
</dbReference>
<evidence type="ECO:0000256" key="8">
    <source>
        <dbReference type="PROSITE-ProRule" id="PRU01100"/>
    </source>
</evidence>
<feature type="domain" description="GH26" evidence="9">
    <location>
        <begin position="29"/>
        <end position="355"/>
    </location>
</feature>
<dbReference type="AlphaFoldDB" id="A0AAE3QZV8"/>
<evidence type="ECO:0000256" key="2">
    <source>
        <dbReference type="ARBA" id="ARBA00022801"/>
    </source>
</evidence>
<comment type="similarity">
    <text evidence="1 4 8">Belongs to the glycosyl hydrolase 26 family.</text>
</comment>
<dbReference type="PANTHER" id="PTHR40079">
    <property type="entry name" value="MANNAN ENDO-1,4-BETA-MANNOSIDASE E-RELATED"/>
    <property type="match status" value="1"/>
</dbReference>
<dbReference type="RefSeq" id="WP_313988275.1">
    <property type="nucleotide sequence ID" value="NZ_JASJOS010000021.1"/>
</dbReference>
<feature type="chain" id="PRO_5041785705" description="Mannan endo-1,4-beta-mannosidase" evidence="4">
    <location>
        <begin position="21"/>
        <end position="372"/>
    </location>
</feature>
<dbReference type="SUPFAM" id="SSF51445">
    <property type="entry name" value="(Trans)glycosidases"/>
    <property type="match status" value="1"/>
</dbReference>
<dbReference type="PIRSF" id="PIRSF018168">
    <property type="entry name" value="Mannan-1_4-beta-mannosidase"/>
    <property type="match status" value="1"/>
</dbReference>
<dbReference type="PANTHER" id="PTHR40079:SF4">
    <property type="entry name" value="GH26 DOMAIN-CONTAINING PROTEIN-RELATED"/>
    <property type="match status" value="1"/>
</dbReference>
<feature type="binding site" evidence="6">
    <location>
        <position position="122"/>
    </location>
    <ligand>
        <name>substrate</name>
    </ligand>
</feature>
<evidence type="ECO:0000256" key="1">
    <source>
        <dbReference type="ARBA" id="ARBA00007754"/>
    </source>
</evidence>
<evidence type="ECO:0000256" key="7">
    <source>
        <dbReference type="PIRSR" id="PIRSR018168-3"/>
    </source>
</evidence>
<dbReference type="PRINTS" id="PR00739">
    <property type="entry name" value="GLHYDRLASE26"/>
</dbReference>
<protein>
    <recommendedName>
        <fullName evidence="4">Mannan endo-1,4-beta-mannosidase</fullName>
        <ecNumber evidence="4">3.2.1.78</ecNumber>
    </recommendedName>
</protein>
<comment type="catalytic activity">
    <reaction evidence="4">
        <text>Random hydrolysis of (1-&gt;4)-beta-D-mannosidic linkages in mannans, galactomannans and glucomannans.</text>
        <dbReference type="EC" id="3.2.1.78"/>
    </reaction>
</comment>
<evidence type="ECO:0000256" key="6">
    <source>
        <dbReference type="PIRSR" id="PIRSR018168-2"/>
    </source>
</evidence>
<feature type="site" description="Plays an important role in maintaining the position of the catalytic nucleophile" evidence="7">
    <location>
        <position position="182"/>
    </location>
</feature>
<evidence type="ECO:0000256" key="3">
    <source>
        <dbReference type="ARBA" id="ARBA00023295"/>
    </source>
</evidence>
<evidence type="ECO:0000313" key="10">
    <source>
        <dbReference type="EMBL" id="MDJ1485558.1"/>
    </source>
</evidence>
<feature type="active site" description="Nucleophile" evidence="5 8">
    <location>
        <position position="290"/>
    </location>
</feature>
<organism evidence="10 11">
    <name type="scientific">Xanthocytophaga flava</name>
    <dbReference type="NCBI Taxonomy" id="3048013"/>
    <lineage>
        <taxon>Bacteria</taxon>
        <taxon>Pseudomonadati</taxon>
        <taxon>Bacteroidota</taxon>
        <taxon>Cytophagia</taxon>
        <taxon>Cytophagales</taxon>
        <taxon>Rhodocytophagaceae</taxon>
        <taxon>Xanthocytophaga</taxon>
    </lineage>
</organism>
<keyword evidence="4" id="KW-0119">Carbohydrate metabolism</keyword>
<feature type="binding site" evidence="6">
    <location>
        <position position="253"/>
    </location>
    <ligand>
        <name>substrate</name>
    </ligand>
</feature>
<sequence>MFSRLVLCFFFIGLTTYCQSMPVDSLCTPETRNLYIHLQQLVQKGILFGHQDDLAYGVGWRGVAGRSDVQSVTGQYPAVMGWDLGHIETGKTENLDSVPFQKIREYIRFAYKKGCINTVSWHLNNPYNGKSSWDETPTIKYILPGGESHATFKSWLVIVADFLKSLKTENGTPIPVIFRPYHEHTGSWFWWGKKESTPEEYIALWRFTERFLQEQGVHNVLYAYSSAEFSSKEDFLERYPGDTYIDIIGFDTYHRDAPKENANFVANTRRMLTDLTEIGKIHNKVCALTETGLESLTEKNWWTSIVYPMVKDYPLSYVLVWRNANTKHHYAPYPGHANAADFQTFSKMPKVLFEKKVAQEQVYKSGTGAKRK</sequence>
<gene>
    <name evidence="10" type="ORF">QNI16_34025</name>
</gene>
<dbReference type="EC" id="3.2.1.78" evidence="4"/>
<proteinExistence type="inferred from homology"/>
<name>A0AAE3QZV8_9BACT</name>
<feature type="binding site" evidence="6">
    <location>
        <position position="188"/>
    </location>
    <ligand>
        <name>substrate</name>
    </ligand>
</feature>
<dbReference type="PROSITE" id="PS51764">
    <property type="entry name" value="GH26"/>
    <property type="match status" value="1"/>
</dbReference>
<evidence type="ECO:0000259" key="9">
    <source>
        <dbReference type="PROSITE" id="PS51764"/>
    </source>
</evidence>
<dbReference type="Proteomes" id="UP001241110">
    <property type="component" value="Unassembled WGS sequence"/>
</dbReference>
<keyword evidence="2 4" id="KW-0378">Hydrolase</keyword>
<dbReference type="InterPro" id="IPR017853">
    <property type="entry name" value="GH"/>
</dbReference>
<dbReference type="InterPro" id="IPR016714">
    <property type="entry name" value="MANB/E"/>
</dbReference>
<accession>A0AAE3QZV8</accession>
<dbReference type="GO" id="GO:0016985">
    <property type="term" value="F:mannan endo-1,4-beta-mannosidase activity"/>
    <property type="evidence" value="ECO:0007669"/>
    <property type="project" value="UniProtKB-UniRule"/>
</dbReference>
<keyword evidence="4" id="KW-0964">Secreted</keyword>
<keyword evidence="4" id="KW-0732">Signal</keyword>